<reference evidence="5" key="1">
    <citation type="journal article" date="2013" name="Nature">
        <title>Pan genome of the phytoplankton Emiliania underpins its global distribution.</title>
        <authorList>
            <person name="Read B.A."/>
            <person name="Kegel J."/>
            <person name="Klute M.J."/>
            <person name="Kuo A."/>
            <person name="Lefebvre S.C."/>
            <person name="Maumus F."/>
            <person name="Mayer C."/>
            <person name="Miller J."/>
            <person name="Monier A."/>
            <person name="Salamov A."/>
            <person name="Young J."/>
            <person name="Aguilar M."/>
            <person name="Claverie J.M."/>
            <person name="Frickenhaus S."/>
            <person name="Gonzalez K."/>
            <person name="Herman E.K."/>
            <person name="Lin Y.C."/>
            <person name="Napier J."/>
            <person name="Ogata H."/>
            <person name="Sarno A.F."/>
            <person name="Shmutz J."/>
            <person name="Schroeder D."/>
            <person name="de Vargas C."/>
            <person name="Verret F."/>
            <person name="von Dassow P."/>
            <person name="Valentin K."/>
            <person name="Van de Peer Y."/>
            <person name="Wheeler G."/>
            <person name="Dacks J.B."/>
            <person name="Delwiche C.F."/>
            <person name="Dyhrman S.T."/>
            <person name="Glockner G."/>
            <person name="John U."/>
            <person name="Richards T."/>
            <person name="Worden A.Z."/>
            <person name="Zhang X."/>
            <person name="Grigoriev I.V."/>
            <person name="Allen A.E."/>
            <person name="Bidle K."/>
            <person name="Borodovsky M."/>
            <person name="Bowler C."/>
            <person name="Brownlee C."/>
            <person name="Cock J.M."/>
            <person name="Elias M."/>
            <person name="Gladyshev V.N."/>
            <person name="Groth M."/>
            <person name="Guda C."/>
            <person name="Hadaegh A."/>
            <person name="Iglesias-Rodriguez M.D."/>
            <person name="Jenkins J."/>
            <person name="Jones B.M."/>
            <person name="Lawson T."/>
            <person name="Leese F."/>
            <person name="Lindquist E."/>
            <person name="Lobanov A."/>
            <person name="Lomsadze A."/>
            <person name="Malik S.B."/>
            <person name="Marsh M.E."/>
            <person name="Mackinder L."/>
            <person name="Mock T."/>
            <person name="Mueller-Roeber B."/>
            <person name="Pagarete A."/>
            <person name="Parker M."/>
            <person name="Probert I."/>
            <person name="Quesneville H."/>
            <person name="Raines C."/>
            <person name="Rensing S.A."/>
            <person name="Riano-Pachon D.M."/>
            <person name="Richier S."/>
            <person name="Rokitta S."/>
            <person name="Shiraiwa Y."/>
            <person name="Soanes D.M."/>
            <person name="van der Giezen M."/>
            <person name="Wahlund T.M."/>
            <person name="Williams B."/>
            <person name="Wilson W."/>
            <person name="Wolfe G."/>
            <person name="Wurch L.L."/>
        </authorList>
    </citation>
    <scope>NUCLEOTIDE SEQUENCE</scope>
</reference>
<feature type="active site" description="Tele-phosphohistidine intermediate" evidence="1">
    <location>
        <position position="27"/>
    </location>
</feature>
<keyword evidence="5" id="KW-1185">Reference proteome</keyword>
<keyword evidence="3" id="KW-0732">Signal</keyword>
<sequence length="272" mass="30082">MSPPRLSLVLLLLPPCASAVRFLVLRHGQTDHNRDGIIQGSSDVSRLSDRGRTQAREVGAALARLGDVRVARTFLSPLARAQQTHEILLLDRPDLPTPTTLDGLREIDLGSWEGRAKAELRAEQPDVYAAWQCDPLAMVVDGRRPRCRKPIVELWERARSAAWPTLRAVDTAAAEDDEGATLVVCHGSLGQALLCTALGLDATAWRRHRLARCTAERARHPFPNCGMAEIDWPADAPRATRWRWRLPEEGCWQSGTAARALHLSRVGVRIEG</sequence>
<evidence type="ECO:0000313" key="5">
    <source>
        <dbReference type="Proteomes" id="UP000013827"/>
    </source>
</evidence>
<protein>
    <recommendedName>
        <fullName evidence="6">Phosphoglycerate mutase</fullName>
    </recommendedName>
</protein>
<dbReference type="GeneID" id="17256848"/>
<dbReference type="eggNOG" id="KOG0235">
    <property type="taxonomic scope" value="Eukaryota"/>
</dbReference>
<evidence type="ECO:0000313" key="4">
    <source>
        <dbReference type="EnsemblProtists" id="EOD10614"/>
    </source>
</evidence>
<reference evidence="4" key="2">
    <citation type="submission" date="2024-10" db="UniProtKB">
        <authorList>
            <consortium name="EnsemblProtists"/>
        </authorList>
    </citation>
    <scope>IDENTIFICATION</scope>
</reference>
<evidence type="ECO:0000256" key="2">
    <source>
        <dbReference type="PIRSR" id="PIRSR613078-2"/>
    </source>
</evidence>
<evidence type="ECO:0000256" key="1">
    <source>
        <dbReference type="PIRSR" id="PIRSR613078-1"/>
    </source>
</evidence>
<dbReference type="EnsemblProtists" id="EOD10614">
    <property type="protein sequence ID" value="EOD10614"/>
    <property type="gene ID" value="EMIHUDRAFT_452601"/>
</dbReference>
<dbReference type="PANTHER" id="PTHR48100">
    <property type="entry name" value="BROAD-SPECIFICITY PHOSPHATASE YOR283W-RELATED"/>
    <property type="match status" value="1"/>
</dbReference>
<dbReference type="OMA" id="TITPRIY"/>
<dbReference type="PROSITE" id="PS00175">
    <property type="entry name" value="PG_MUTASE"/>
    <property type="match status" value="1"/>
</dbReference>
<dbReference type="InterPro" id="IPR050275">
    <property type="entry name" value="PGM_Phosphatase"/>
</dbReference>
<organism evidence="4 5">
    <name type="scientific">Emiliania huxleyi (strain CCMP1516)</name>
    <dbReference type="NCBI Taxonomy" id="280463"/>
    <lineage>
        <taxon>Eukaryota</taxon>
        <taxon>Haptista</taxon>
        <taxon>Haptophyta</taxon>
        <taxon>Prymnesiophyceae</taxon>
        <taxon>Isochrysidales</taxon>
        <taxon>Noelaerhabdaceae</taxon>
        <taxon>Emiliania</taxon>
    </lineage>
</organism>
<evidence type="ECO:0008006" key="6">
    <source>
        <dbReference type="Google" id="ProtNLM"/>
    </source>
</evidence>
<feature type="signal peptide" evidence="3">
    <location>
        <begin position="1"/>
        <end position="19"/>
    </location>
</feature>
<evidence type="ECO:0000256" key="3">
    <source>
        <dbReference type="SAM" id="SignalP"/>
    </source>
</evidence>
<dbReference type="SMART" id="SM00855">
    <property type="entry name" value="PGAM"/>
    <property type="match status" value="1"/>
</dbReference>
<dbReference type="InterPro" id="IPR029033">
    <property type="entry name" value="His_PPase_superfam"/>
</dbReference>
<dbReference type="KEGG" id="ehx:EMIHUDRAFT_452601"/>
<dbReference type="Proteomes" id="UP000013827">
    <property type="component" value="Unassembled WGS sequence"/>
</dbReference>
<feature type="active site" description="Proton donor/acceptor" evidence="1">
    <location>
        <position position="106"/>
    </location>
</feature>
<name>A0A0D3IH79_EMIH1</name>
<dbReference type="InterPro" id="IPR001345">
    <property type="entry name" value="PG/BPGM_mutase_AS"/>
</dbReference>
<dbReference type="InterPro" id="IPR013078">
    <property type="entry name" value="His_Pase_superF_clade-1"/>
</dbReference>
<dbReference type="CDD" id="cd07067">
    <property type="entry name" value="HP_PGM_like"/>
    <property type="match status" value="1"/>
</dbReference>
<feature type="binding site" evidence="2">
    <location>
        <position position="80"/>
    </location>
    <ligand>
        <name>substrate</name>
    </ligand>
</feature>
<feature type="binding site" evidence="2">
    <location>
        <begin position="26"/>
        <end position="33"/>
    </location>
    <ligand>
        <name>substrate</name>
    </ligand>
</feature>
<dbReference type="STRING" id="2903.R1DPI0"/>
<feature type="chain" id="PRO_5044291073" description="Phosphoglycerate mutase" evidence="3">
    <location>
        <begin position="20"/>
        <end position="272"/>
    </location>
</feature>
<proteinExistence type="predicted"/>
<accession>A0A0D3IH79</accession>
<dbReference type="HOGENOM" id="CLU_1024633_0_0_1"/>
<dbReference type="Gene3D" id="3.40.50.1240">
    <property type="entry name" value="Phosphoglycerate mutase-like"/>
    <property type="match status" value="1"/>
</dbReference>
<feature type="binding site" evidence="2">
    <location>
        <position position="117"/>
    </location>
    <ligand>
        <name>substrate</name>
    </ligand>
</feature>
<dbReference type="PANTHER" id="PTHR48100:SF10">
    <property type="entry name" value="2-CARBOXY-D-ARABINITOL-1-PHOSPHATASE-RELATED"/>
    <property type="match status" value="1"/>
</dbReference>
<dbReference type="Pfam" id="PF00300">
    <property type="entry name" value="His_Phos_1"/>
    <property type="match status" value="1"/>
</dbReference>
<dbReference type="AlphaFoldDB" id="A0A0D3IH79"/>
<dbReference type="PaxDb" id="2903-EOD10614"/>
<dbReference type="SUPFAM" id="SSF53254">
    <property type="entry name" value="Phosphoglycerate mutase-like"/>
    <property type="match status" value="1"/>
</dbReference>
<dbReference type="RefSeq" id="XP_005763043.1">
    <property type="nucleotide sequence ID" value="XM_005762986.1"/>
</dbReference>
<dbReference type="GO" id="GO:0016791">
    <property type="term" value="F:phosphatase activity"/>
    <property type="evidence" value="ECO:0007669"/>
    <property type="project" value="TreeGrafter"/>
</dbReference>